<dbReference type="AlphaFoldDB" id="A0A6A4HI53"/>
<keyword evidence="6 12" id="KW-0479">Metal-binding</keyword>
<protein>
    <submittedName>
        <fullName evidence="15">Cytochrome P450</fullName>
    </submittedName>
</protein>
<feature type="compositionally biased region" description="Basic and acidic residues" evidence="14">
    <location>
        <begin position="75"/>
        <end position="84"/>
    </location>
</feature>
<keyword evidence="7" id="KW-1133">Transmembrane helix</keyword>
<dbReference type="InterPro" id="IPR001128">
    <property type="entry name" value="Cyt_P450"/>
</dbReference>
<keyword evidence="16" id="KW-1185">Reference proteome</keyword>
<comment type="cofactor">
    <cofactor evidence="1 12">
        <name>heme</name>
        <dbReference type="ChEBI" id="CHEBI:30413"/>
    </cofactor>
</comment>
<accession>A0A6A4HI53</accession>
<keyword evidence="4 12" id="KW-0349">Heme</keyword>
<keyword evidence="11" id="KW-0472">Membrane</keyword>
<dbReference type="PROSITE" id="PS00086">
    <property type="entry name" value="CYTOCHROME_P450"/>
    <property type="match status" value="1"/>
</dbReference>
<evidence type="ECO:0000256" key="14">
    <source>
        <dbReference type="SAM" id="MobiDB-lite"/>
    </source>
</evidence>
<evidence type="ECO:0000313" key="15">
    <source>
        <dbReference type="EMBL" id="KAE9397208.1"/>
    </source>
</evidence>
<evidence type="ECO:0000313" key="16">
    <source>
        <dbReference type="Proteomes" id="UP000799118"/>
    </source>
</evidence>
<evidence type="ECO:0000256" key="2">
    <source>
        <dbReference type="ARBA" id="ARBA00004167"/>
    </source>
</evidence>
<keyword evidence="9 12" id="KW-0408">Iron</keyword>
<gene>
    <name evidence="15" type="ORF">BT96DRAFT_799318</name>
</gene>
<feature type="binding site" description="axial binding residue" evidence="12">
    <location>
        <position position="46"/>
    </location>
    <ligand>
        <name>heme</name>
        <dbReference type="ChEBI" id="CHEBI:30413"/>
    </ligand>
    <ligandPart>
        <name>Fe</name>
        <dbReference type="ChEBI" id="CHEBI:18248"/>
    </ligandPart>
</feature>
<dbReference type="GO" id="GO:0016020">
    <property type="term" value="C:membrane"/>
    <property type="evidence" value="ECO:0007669"/>
    <property type="project" value="UniProtKB-SubCell"/>
</dbReference>
<evidence type="ECO:0000256" key="1">
    <source>
        <dbReference type="ARBA" id="ARBA00001971"/>
    </source>
</evidence>
<reference evidence="15" key="1">
    <citation type="journal article" date="2019" name="Environ. Microbiol.">
        <title>Fungal ecological strategies reflected in gene transcription - a case study of two litter decomposers.</title>
        <authorList>
            <person name="Barbi F."/>
            <person name="Kohler A."/>
            <person name="Barry K."/>
            <person name="Baskaran P."/>
            <person name="Daum C."/>
            <person name="Fauchery L."/>
            <person name="Ihrmark K."/>
            <person name="Kuo A."/>
            <person name="LaButti K."/>
            <person name="Lipzen A."/>
            <person name="Morin E."/>
            <person name="Grigoriev I.V."/>
            <person name="Henrissat B."/>
            <person name="Lindahl B."/>
            <person name="Martin F."/>
        </authorList>
    </citation>
    <scope>NUCLEOTIDE SEQUENCE</scope>
    <source>
        <strain evidence="15">JB14</strain>
    </source>
</reference>
<dbReference type="Proteomes" id="UP000799118">
    <property type="component" value="Unassembled WGS sequence"/>
</dbReference>
<name>A0A6A4HI53_9AGAR</name>
<dbReference type="PANTHER" id="PTHR46300:SF2">
    <property type="entry name" value="CYTOCHROME P450 MONOOXYGENASE ALNH-RELATED"/>
    <property type="match status" value="1"/>
</dbReference>
<dbReference type="GO" id="GO:0020037">
    <property type="term" value="F:heme binding"/>
    <property type="evidence" value="ECO:0007669"/>
    <property type="project" value="InterPro"/>
</dbReference>
<feature type="non-terminal residue" evidence="15">
    <location>
        <position position="101"/>
    </location>
</feature>
<keyword evidence="10 13" id="KW-0503">Monooxygenase</keyword>
<dbReference type="InterPro" id="IPR002403">
    <property type="entry name" value="Cyt_P450_E_grp-IV"/>
</dbReference>
<dbReference type="GO" id="GO:0005506">
    <property type="term" value="F:iron ion binding"/>
    <property type="evidence" value="ECO:0007669"/>
    <property type="project" value="InterPro"/>
</dbReference>
<comment type="subcellular location">
    <subcellularLocation>
        <location evidence="2">Membrane</location>
        <topology evidence="2">Single-pass membrane protein</topology>
    </subcellularLocation>
</comment>
<evidence type="ECO:0000256" key="8">
    <source>
        <dbReference type="ARBA" id="ARBA00023002"/>
    </source>
</evidence>
<dbReference type="PRINTS" id="PR00465">
    <property type="entry name" value="EP450IV"/>
</dbReference>
<keyword evidence="8 13" id="KW-0560">Oxidoreductase</keyword>
<dbReference type="PANTHER" id="PTHR46300">
    <property type="entry name" value="P450, PUTATIVE (EUROFUNG)-RELATED-RELATED"/>
    <property type="match status" value="1"/>
</dbReference>
<dbReference type="Gene3D" id="1.10.630.10">
    <property type="entry name" value="Cytochrome P450"/>
    <property type="match status" value="1"/>
</dbReference>
<evidence type="ECO:0000256" key="3">
    <source>
        <dbReference type="ARBA" id="ARBA00010617"/>
    </source>
</evidence>
<proteinExistence type="inferred from homology"/>
<keyword evidence="5" id="KW-0812">Transmembrane</keyword>
<sequence length="101" mass="11100">SILHTEEDYPEPELFNPSRFLDAEGKLNPNVKDPETAAFGFGRHACPGKHIAVASLWIVVASILACCTIEPELDENGKPSKPKGEWYSGPTLLNHPLPFKC</sequence>
<evidence type="ECO:0000256" key="5">
    <source>
        <dbReference type="ARBA" id="ARBA00022692"/>
    </source>
</evidence>
<dbReference type="InterPro" id="IPR036396">
    <property type="entry name" value="Cyt_P450_sf"/>
</dbReference>
<evidence type="ECO:0000256" key="6">
    <source>
        <dbReference type="ARBA" id="ARBA00022723"/>
    </source>
</evidence>
<evidence type="ECO:0000256" key="11">
    <source>
        <dbReference type="ARBA" id="ARBA00023136"/>
    </source>
</evidence>
<evidence type="ECO:0000256" key="12">
    <source>
        <dbReference type="PIRSR" id="PIRSR602403-1"/>
    </source>
</evidence>
<dbReference type="InterPro" id="IPR017972">
    <property type="entry name" value="Cyt_P450_CS"/>
</dbReference>
<feature type="region of interest" description="Disordered" evidence="14">
    <location>
        <begin position="74"/>
        <end position="101"/>
    </location>
</feature>
<evidence type="ECO:0000256" key="4">
    <source>
        <dbReference type="ARBA" id="ARBA00022617"/>
    </source>
</evidence>
<dbReference type="Pfam" id="PF00067">
    <property type="entry name" value="p450"/>
    <property type="match status" value="1"/>
</dbReference>
<comment type="similarity">
    <text evidence="3 13">Belongs to the cytochrome P450 family.</text>
</comment>
<organism evidence="15 16">
    <name type="scientific">Gymnopus androsaceus JB14</name>
    <dbReference type="NCBI Taxonomy" id="1447944"/>
    <lineage>
        <taxon>Eukaryota</taxon>
        <taxon>Fungi</taxon>
        <taxon>Dikarya</taxon>
        <taxon>Basidiomycota</taxon>
        <taxon>Agaricomycotina</taxon>
        <taxon>Agaricomycetes</taxon>
        <taxon>Agaricomycetidae</taxon>
        <taxon>Agaricales</taxon>
        <taxon>Marasmiineae</taxon>
        <taxon>Omphalotaceae</taxon>
        <taxon>Gymnopus</taxon>
    </lineage>
</organism>
<dbReference type="GO" id="GO:0004497">
    <property type="term" value="F:monooxygenase activity"/>
    <property type="evidence" value="ECO:0007669"/>
    <property type="project" value="UniProtKB-KW"/>
</dbReference>
<feature type="non-terminal residue" evidence="15">
    <location>
        <position position="1"/>
    </location>
</feature>
<evidence type="ECO:0000256" key="13">
    <source>
        <dbReference type="RuleBase" id="RU000461"/>
    </source>
</evidence>
<dbReference type="EMBL" id="ML769500">
    <property type="protein sequence ID" value="KAE9397208.1"/>
    <property type="molecule type" value="Genomic_DNA"/>
</dbReference>
<evidence type="ECO:0000256" key="9">
    <source>
        <dbReference type="ARBA" id="ARBA00023004"/>
    </source>
</evidence>
<dbReference type="OrthoDB" id="3934656at2759"/>
<dbReference type="GO" id="GO:0016705">
    <property type="term" value="F:oxidoreductase activity, acting on paired donors, with incorporation or reduction of molecular oxygen"/>
    <property type="evidence" value="ECO:0007669"/>
    <property type="project" value="InterPro"/>
</dbReference>
<dbReference type="SUPFAM" id="SSF48264">
    <property type="entry name" value="Cytochrome P450"/>
    <property type="match status" value="1"/>
</dbReference>
<dbReference type="InterPro" id="IPR050364">
    <property type="entry name" value="Cytochrome_P450_fung"/>
</dbReference>
<evidence type="ECO:0000256" key="7">
    <source>
        <dbReference type="ARBA" id="ARBA00022989"/>
    </source>
</evidence>
<evidence type="ECO:0000256" key="10">
    <source>
        <dbReference type="ARBA" id="ARBA00023033"/>
    </source>
</evidence>